<evidence type="ECO:0000313" key="1">
    <source>
        <dbReference type="EMBL" id="MDX8034061.1"/>
    </source>
</evidence>
<comment type="caution">
    <text evidence="1">The sequence shown here is derived from an EMBL/GenBank/DDBJ whole genome shotgun (WGS) entry which is preliminary data.</text>
</comment>
<reference evidence="1 2" key="2">
    <citation type="submission" date="2023-11" db="EMBL/GenBank/DDBJ databases">
        <authorList>
            <person name="Lara A.C."/>
            <person name="Chronakova A."/>
        </authorList>
    </citation>
    <scope>NUCLEOTIDE SEQUENCE [LARGE SCALE GENOMIC DNA]</scope>
    <source>
        <strain evidence="1 2">BCCO 10_0856</strain>
    </source>
</reference>
<dbReference type="EMBL" id="JAXAVW010000024">
    <property type="protein sequence ID" value="MDX8034061.1"/>
    <property type="molecule type" value="Genomic_DNA"/>
</dbReference>
<accession>A0ABU4T7E4</accession>
<keyword evidence="2" id="KW-1185">Reference proteome</keyword>
<organism evidence="1 2">
    <name type="scientific">Lentzea miocenica</name>
    <dbReference type="NCBI Taxonomy" id="3095431"/>
    <lineage>
        <taxon>Bacteria</taxon>
        <taxon>Bacillati</taxon>
        <taxon>Actinomycetota</taxon>
        <taxon>Actinomycetes</taxon>
        <taxon>Pseudonocardiales</taxon>
        <taxon>Pseudonocardiaceae</taxon>
        <taxon>Lentzea</taxon>
    </lineage>
</organism>
<dbReference type="Proteomes" id="UP001285521">
    <property type="component" value="Unassembled WGS sequence"/>
</dbReference>
<sequence>MSSITNDVCSEASSTPVNLKVSVPSVVVPAVIRVHRQCVGGLALGLAHRSG</sequence>
<gene>
    <name evidence="1" type="ORF">SK803_27910</name>
</gene>
<name>A0ABU4T7E4_9PSEU</name>
<evidence type="ECO:0000313" key="2">
    <source>
        <dbReference type="Proteomes" id="UP001285521"/>
    </source>
</evidence>
<protein>
    <submittedName>
        <fullName evidence="1">Uncharacterized protein</fullName>
    </submittedName>
</protein>
<dbReference type="RefSeq" id="WP_319969081.1">
    <property type="nucleotide sequence ID" value="NZ_JAXAVW010000024.1"/>
</dbReference>
<reference evidence="1 2" key="1">
    <citation type="submission" date="2023-11" db="EMBL/GenBank/DDBJ databases">
        <title>Lentzea sokolovensis, sp. nov., Lentzea kristufkii, sp. nov., and Lentzea miocenensis, sp. nov., rare actinobacteria from Sokolov Coal Basin, Miocene lacustrine sediment, Czech Republic.</title>
        <authorList>
            <person name="Lara A."/>
            <person name="Kotroba L."/>
            <person name="Nouioui I."/>
            <person name="Neumann-Schaal M."/>
            <person name="Mast Y."/>
            <person name="Chronakova A."/>
        </authorList>
    </citation>
    <scope>NUCLEOTIDE SEQUENCE [LARGE SCALE GENOMIC DNA]</scope>
    <source>
        <strain evidence="1 2">BCCO 10_0856</strain>
    </source>
</reference>
<proteinExistence type="predicted"/>